<keyword evidence="1" id="KW-0479">Metal-binding</keyword>
<evidence type="ECO:0000256" key="1">
    <source>
        <dbReference type="RuleBase" id="RU367018"/>
    </source>
</evidence>
<accession>A0AA88RLW6</accession>
<sequence>MTTNRLSESIHSYFDRFVNSSTMLNEFVVRYDEVIKSRRKAEKDENFMTINAKAVLATKQLIEAKAGECCTHNATCTFGKFETYEILCKHILYIMRKKKLLTLHEFYILPRWSINVEFCTRNLGLNAPETNFSKSGITPLILWSIQKKVNKVTDDGMDYPSEIRHLNECLDSFLAEQAIRKNANQLQNDESLS</sequence>
<keyword evidence="3" id="KW-1185">Reference proteome</keyword>
<evidence type="ECO:0000313" key="2">
    <source>
        <dbReference type="EMBL" id="KAK2976465.1"/>
    </source>
</evidence>
<comment type="function">
    <text evidence="1">Putative transcription activator involved in regulating light control of development.</text>
</comment>
<dbReference type="Proteomes" id="UP001187471">
    <property type="component" value="Unassembled WGS sequence"/>
</dbReference>
<proteinExistence type="inferred from homology"/>
<dbReference type="AlphaFoldDB" id="A0AA88RLW6"/>
<name>A0AA88RLW6_9ASTE</name>
<comment type="subcellular location">
    <subcellularLocation>
        <location evidence="1">Nucleus</location>
    </subcellularLocation>
</comment>
<protein>
    <recommendedName>
        <fullName evidence="1">Protein FAR1-RELATED SEQUENCE</fullName>
    </recommendedName>
</protein>
<gene>
    <name evidence="2" type="ORF">RJ640_015588</name>
</gene>
<dbReference type="GO" id="GO:0005634">
    <property type="term" value="C:nucleus"/>
    <property type="evidence" value="ECO:0007669"/>
    <property type="project" value="UniProtKB-SubCell"/>
</dbReference>
<dbReference type="PANTHER" id="PTHR31669:SF304">
    <property type="entry name" value="PROTEIN FAR1-RELATED SEQUENCE"/>
    <property type="match status" value="1"/>
</dbReference>
<dbReference type="GO" id="GO:0008270">
    <property type="term" value="F:zinc ion binding"/>
    <property type="evidence" value="ECO:0007669"/>
    <property type="project" value="UniProtKB-UniRule"/>
</dbReference>
<keyword evidence="1" id="KW-0862">Zinc</keyword>
<dbReference type="PANTHER" id="PTHR31669">
    <property type="entry name" value="PROTEIN FAR1-RELATED SEQUENCE 10-RELATED"/>
    <property type="match status" value="1"/>
</dbReference>
<comment type="caution">
    <text evidence="2">The sequence shown here is derived from an EMBL/GenBank/DDBJ whole genome shotgun (WGS) entry which is preliminary data.</text>
</comment>
<comment type="similarity">
    <text evidence="1">Belongs to the FHY3/FAR1 family.</text>
</comment>
<reference evidence="2" key="1">
    <citation type="submission" date="2022-12" db="EMBL/GenBank/DDBJ databases">
        <title>Draft genome assemblies for two species of Escallonia (Escalloniales).</title>
        <authorList>
            <person name="Chanderbali A."/>
            <person name="Dervinis C."/>
            <person name="Anghel I."/>
            <person name="Soltis D."/>
            <person name="Soltis P."/>
            <person name="Zapata F."/>
        </authorList>
    </citation>
    <scope>NUCLEOTIDE SEQUENCE</scope>
    <source>
        <strain evidence="2">UCBG92.1500</strain>
        <tissue evidence="2">Leaf</tissue>
    </source>
</reference>
<organism evidence="2 3">
    <name type="scientific">Escallonia rubra</name>
    <dbReference type="NCBI Taxonomy" id="112253"/>
    <lineage>
        <taxon>Eukaryota</taxon>
        <taxon>Viridiplantae</taxon>
        <taxon>Streptophyta</taxon>
        <taxon>Embryophyta</taxon>
        <taxon>Tracheophyta</taxon>
        <taxon>Spermatophyta</taxon>
        <taxon>Magnoliopsida</taxon>
        <taxon>eudicotyledons</taxon>
        <taxon>Gunneridae</taxon>
        <taxon>Pentapetalae</taxon>
        <taxon>asterids</taxon>
        <taxon>campanulids</taxon>
        <taxon>Escalloniales</taxon>
        <taxon>Escalloniaceae</taxon>
        <taxon>Escallonia</taxon>
    </lineage>
</organism>
<keyword evidence="1" id="KW-0539">Nucleus</keyword>
<dbReference type="GO" id="GO:0006355">
    <property type="term" value="P:regulation of DNA-templated transcription"/>
    <property type="evidence" value="ECO:0007669"/>
    <property type="project" value="UniProtKB-UniRule"/>
</dbReference>
<dbReference type="EMBL" id="JAVXUO010002077">
    <property type="protein sequence ID" value="KAK2976465.1"/>
    <property type="molecule type" value="Genomic_DNA"/>
</dbReference>
<dbReference type="InterPro" id="IPR031052">
    <property type="entry name" value="FHY3/FAR1"/>
</dbReference>
<evidence type="ECO:0000313" key="3">
    <source>
        <dbReference type="Proteomes" id="UP001187471"/>
    </source>
</evidence>
<keyword evidence="1" id="KW-0863">Zinc-finger</keyword>